<dbReference type="GeneTree" id="ENSGT00950000182866"/>
<reference evidence="4" key="2">
    <citation type="submission" date="2025-09" db="UniProtKB">
        <authorList>
            <consortium name="Ensembl"/>
        </authorList>
    </citation>
    <scope>IDENTIFICATION</scope>
</reference>
<name>A0A8C5PXF3_9ANUR</name>
<comment type="similarity">
    <text evidence="1">Belongs to the NXPE family.</text>
</comment>
<dbReference type="Proteomes" id="UP000694569">
    <property type="component" value="Unplaced"/>
</dbReference>
<evidence type="ECO:0000256" key="1">
    <source>
        <dbReference type="ARBA" id="ARBA00005431"/>
    </source>
</evidence>
<dbReference type="AlphaFoldDB" id="A0A8C5PXF3"/>
<dbReference type="PANTHER" id="PTHR16165">
    <property type="entry name" value="NXPE FAMILY MEMBER"/>
    <property type="match status" value="1"/>
</dbReference>
<dbReference type="InterPro" id="IPR057106">
    <property type="entry name" value="NXPE4_C"/>
</dbReference>
<organism evidence="4 5">
    <name type="scientific">Leptobrachium leishanense</name>
    <name type="common">Leishan spiny toad</name>
    <dbReference type="NCBI Taxonomy" id="445787"/>
    <lineage>
        <taxon>Eukaryota</taxon>
        <taxon>Metazoa</taxon>
        <taxon>Chordata</taxon>
        <taxon>Craniata</taxon>
        <taxon>Vertebrata</taxon>
        <taxon>Euteleostomi</taxon>
        <taxon>Amphibia</taxon>
        <taxon>Batrachia</taxon>
        <taxon>Anura</taxon>
        <taxon>Pelobatoidea</taxon>
        <taxon>Megophryidae</taxon>
        <taxon>Leptobrachium</taxon>
    </lineage>
</organism>
<dbReference type="Gene3D" id="2.60.40.10">
    <property type="entry name" value="Immunoglobulins"/>
    <property type="match status" value="1"/>
</dbReference>
<dbReference type="InterPro" id="IPR014756">
    <property type="entry name" value="Ig_E-set"/>
</dbReference>
<sequence>SGTESSDSVSIQIIYVFTWSELKPTMCKILTSHLKCGESMKTSPAPQSSNSPDEQEIESLVEMMEWPEPPAPINFQASTSPNTTDFYLLTPASSHHVGDHVKVLIMARDHRGHPKTYGGDYFKAKLHSQSLKAAVTGSVTDHRNGTYTASFLLLWPGTVSISIVLIHSSEAISILREKRENRYFADNGTTAEVECNVIPPSNNVCTYHDQGTSERWYCTHPLNLPCTAYIDHSAGSLRKIYTPTELQYFFSIKNAIHSIAILKGSLILTSVSLMNLDPSGFFYQDVWISRSCRNRPFPDSVSASSCLHGRVLYMFGDSTLRQWWEYLVNFIPCDNIAGPLLAVDAVKGILLQWRAHQKPLSMNRTRVQDLHYIANELDAFGGGHELPVILINCNAHLIPFPIRVYIRRIQTIRDAVVRLLKRSPKTQVFIKSGNTGYLYAHGSDWLSFQLDTVMRLMFSGLPVTILDTWQMTSCHYLPTQLHPAKILVKNEVDLMLSFLCPQ</sequence>
<dbReference type="Pfam" id="PF06312">
    <property type="entry name" value="Neurexophilin"/>
    <property type="match status" value="1"/>
</dbReference>
<dbReference type="PANTHER" id="PTHR16165:SF23">
    <property type="entry name" value="NEUREXOPHILIN AND PC-ESTERASE DOMAIN FAMILY, MEMBER 5"/>
    <property type="match status" value="1"/>
</dbReference>
<dbReference type="InterPro" id="IPR026845">
    <property type="entry name" value="NXPH/NXPE"/>
</dbReference>
<proteinExistence type="inferred from homology"/>
<dbReference type="Ensembl" id="ENSLLET00000029990.1">
    <property type="protein sequence ID" value="ENSLLEP00000028869.1"/>
    <property type="gene ID" value="ENSLLEG00000018045.1"/>
</dbReference>
<dbReference type="SUPFAM" id="SSF81296">
    <property type="entry name" value="E set domains"/>
    <property type="match status" value="1"/>
</dbReference>
<accession>A0A8C5PXF3</accession>
<evidence type="ECO:0000259" key="3">
    <source>
        <dbReference type="Pfam" id="PF24536"/>
    </source>
</evidence>
<reference evidence="4" key="1">
    <citation type="submission" date="2025-08" db="UniProtKB">
        <authorList>
            <consortium name="Ensembl"/>
        </authorList>
    </citation>
    <scope>IDENTIFICATION</scope>
</reference>
<evidence type="ECO:0000313" key="4">
    <source>
        <dbReference type="Ensembl" id="ENSLLEP00000028869.1"/>
    </source>
</evidence>
<feature type="compositionally biased region" description="Polar residues" evidence="2">
    <location>
        <begin position="40"/>
        <end position="52"/>
    </location>
</feature>
<protein>
    <recommendedName>
        <fullName evidence="3">NXPE C-terminal domain-containing protein</fullName>
    </recommendedName>
</protein>
<feature type="domain" description="NXPE C-terminal" evidence="3">
    <location>
        <begin position="287"/>
        <end position="500"/>
    </location>
</feature>
<evidence type="ECO:0000256" key="2">
    <source>
        <dbReference type="SAM" id="MobiDB-lite"/>
    </source>
</evidence>
<keyword evidence="5" id="KW-1185">Reference proteome</keyword>
<feature type="region of interest" description="Disordered" evidence="2">
    <location>
        <begin position="38"/>
        <end position="57"/>
    </location>
</feature>
<dbReference type="Pfam" id="PF24536">
    <property type="entry name" value="NXPE4_C"/>
    <property type="match status" value="1"/>
</dbReference>
<evidence type="ECO:0000313" key="5">
    <source>
        <dbReference type="Proteomes" id="UP000694569"/>
    </source>
</evidence>
<dbReference type="InterPro" id="IPR013783">
    <property type="entry name" value="Ig-like_fold"/>
</dbReference>